<dbReference type="InterPro" id="IPR051792">
    <property type="entry name" value="GGT_bact"/>
</dbReference>
<dbReference type="InterPro" id="IPR043137">
    <property type="entry name" value="GGT_ssub_C"/>
</dbReference>
<dbReference type="GO" id="GO:0016787">
    <property type="term" value="F:hydrolase activity"/>
    <property type="evidence" value="ECO:0007669"/>
    <property type="project" value="UniProtKB-KW"/>
</dbReference>
<comment type="caution">
    <text evidence="5">The sequence shown here is derived from an EMBL/GenBank/DDBJ whole genome shotgun (WGS) entry which is preliminary data.</text>
</comment>
<dbReference type="AlphaFoldDB" id="A0A930V422"/>
<evidence type="ECO:0000256" key="1">
    <source>
        <dbReference type="ARBA" id="ARBA00009381"/>
    </source>
</evidence>
<protein>
    <submittedName>
        <fullName evidence="5">Gamma-glutamyltransferase</fullName>
    </submittedName>
</protein>
<comment type="similarity">
    <text evidence="1">Belongs to the gamma-glutamyltransferase family.</text>
</comment>
<dbReference type="RefSeq" id="WP_194504736.1">
    <property type="nucleotide sequence ID" value="NZ_JADIVZ010000012.1"/>
</dbReference>
<name>A0A930V422_9ACTN</name>
<keyword evidence="6" id="KW-1185">Reference proteome</keyword>
<keyword evidence="2" id="KW-0808">Transferase</keyword>
<dbReference type="PANTHER" id="PTHR43199:SF1">
    <property type="entry name" value="GLUTATHIONE HYDROLASE PROENZYME"/>
    <property type="match status" value="1"/>
</dbReference>
<keyword evidence="4" id="KW-0865">Zymogen</keyword>
<dbReference type="Pfam" id="PF01019">
    <property type="entry name" value="G_glu_transpept"/>
    <property type="match status" value="2"/>
</dbReference>
<gene>
    <name evidence="5" type="ORF">ISG29_17420</name>
</gene>
<evidence type="ECO:0000256" key="2">
    <source>
        <dbReference type="ARBA" id="ARBA00022679"/>
    </source>
</evidence>
<evidence type="ECO:0000256" key="4">
    <source>
        <dbReference type="ARBA" id="ARBA00023145"/>
    </source>
</evidence>
<reference evidence="5" key="1">
    <citation type="submission" date="2020-11" db="EMBL/GenBank/DDBJ databases">
        <title>Nocardioides sp. CBS4Y-1, whole genome shotgun sequence.</title>
        <authorList>
            <person name="Tuo L."/>
        </authorList>
    </citation>
    <scope>NUCLEOTIDE SEQUENCE</scope>
    <source>
        <strain evidence="5">CBS4Y-1</strain>
    </source>
</reference>
<proteinExistence type="inferred from homology"/>
<keyword evidence="3" id="KW-0378">Hydrolase</keyword>
<dbReference type="Proteomes" id="UP000656804">
    <property type="component" value="Unassembled WGS sequence"/>
</dbReference>
<dbReference type="SUPFAM" id="SSF56235">
    <property type="entry name" value="N-terminal nucleophile aminohydrolases (Ntn hydrolases)"/>
    <property type="match status" value="1"/>
</dbReference>
<evidence type="ECO:0000313" key="5">
    <source>
        <dbReference type="EMBL" id="MBF4163471.1"/>
    </source>
</evidence>
<dbReference type="GO" id="GO:0016740">
    <property type="term" value="F:transferase activity"/>
    <property type="evidence" value="ECO:0007669"/>
    <property type="project" value="UniProtKB-KW"/>
</dbReference>
<dbReference type="PRINTS" id="PR01210">
    <property type="entry name" value="GGTRANSPTASE"/>
</dbReference>
<accession>A0A930V422</accession>
<evidence type="ECO:0000256" key="3">
    <source>
        <dbReference type="ARBA" id="ARBA00022801"/>
    </source>
</evidence>
<organism evidence="5 6">
    <name type="scientific">Nocardioides acrostichi</name>
    <dbReference type="NCBI Taxonomy" id="2784339"/>
    <lineage>
        <taxon>Bacteria</taxon>
        <taxon>Bacillati</taxon>
        <taxon>Actinomycetota</taxon>
        <taxon>Actinomycetes</taxon>
        <taxon>Propionibacteriales</taxon>
        <taxon>Nocardioidaceae</taxon>
        <taxon>Nocardioides</taxon>
    </lineage>
</organism>
<dbReference type="Gene3D" id="3.60.20.40">
    <property type="match status" value="1"/>
</dbReference>
<sequence>MSPRVAVAAPGAQALEAGLAVGSEGGTAVDAALAAAFVAGATEPGIVNLMGGAYVTVWPAGGDPVVLDGNVEMPGRGVATERFGHGVVSIDTDYGGGVTMHAGAGSVATPGVVPAFALAARRWGRLPFARLVEPAALACREGYPLGRASATYLEFVRDSLFALDPEARRLVTRDDGSALGAGETTHNRPLAATLEALGQEGPRLFTHGDVARAMVASLADDGLVTAADLAAYEVVEREPVRLHVGAWDVALNPPPAIGGVVLAVMLRELARRATAQGGFTWSDVVQVQHAVLTHRIGVLDTAPDLDAAGRAMLADASLAGLSSSASTAHVSAVDAEGTACAITFSSGYHSGTCVPGTGLLLNNCLGETELNRRGLHALAPGTRLASNMAPTVARSGDGGVLAAGSPGADRITSALVQVLGQTMLHGADPRTAVEAPRLHVRVRLDGSTSVEHEPGDGLAEAASSAGLAAHAYPGPHMYFGGVGLALVHADGRLEAHGDPRRASATGSR</sequence>
<evidence type="ECO:0000313" key="6">
    <source>
        <dbReference type="Proteomes" id="UP000656804"/>
    </source>
</evidence>
<dbReference type="PANTHER" id="PTHR43199">
    <property type="entry name" value="GLUTATHIONE HYDROLASE"/>
    <property type="match status" value="1"/>
</dbReference>
<dbReference type="EMBL" id="JADIVZ010000012">
    <property type="protein sequence ID" value="MBF4163471.1"/>
    <property type="molecule type" value="Genomic_DNA"/>
</dbReference>
<dbReference type="InterPro" id="IPR029055">
    <property type="entry name" value="Ntn_hydrolases_N"/>
</dbReference>